<reference evidence="2 3" key="1">
    <citation type="submission" date="2021-01" db="EMBL/GenBank/DDBJ databases">
        <title>Whole genome shotgun sequence of Planobispora siamensis NBRC 107568.</title>
        <authorList>
            <person name="Komaki H."/>
            <person name="Tamura T."/>
        </authorList>
    </citation>
    <scope>NUCLEOTIDE SEQUENCE [LARGE SCALE GENOMIC DNA]</scope>
    <source>
        <strain evidence="2 3">NBRC 107568</strain>
    </source>
</reference>
<proteinExistence type="predicted"/>
<feature type="compositionally biased region" description="Low complexity" evidence="1">
    <location>
        <begin position="71"/>
        <end position="80"/>
    </location>
</feature>
<evidence type="ECO:0000313" key="3">
    <source>
        <dbReference type="Proteomes" id="UP000619788"/>
    </source>
</evidence>
<accession>A0A8J3SKV5</accession>
<dbReference type="AlphaFoldDB" id="A0A8J3SKV5"/>
<evidence type="ECO:0000313" key="2">
    <source>
        <dbReference type="EMBL" id="GIH94737.1"/>
    </source>
</evidence>
<feature type="compositionally biased region" description="Basic and acidic residues" evidence="1">
    <location>
        <begin position="115"/>
        <end position="136"/>
    </location>
</feature>
<gene>
    <name evidence="2" type="ORF">Psi01_53670</name>
</gene>
<sequence>MILDRNNTEFGALEGESDDLTELRRLLFDAVPAPTEEESADMFAQTFSSDEADLSLLPDQDALSGEHAPDSSDAPADDASGPFDVDGPSGQDDAGADGPFGTEDAWQDPDPGDPGSDHGDPGDHGEDPHAHDDVHGGWDLFGGGL</sequence>
<name>A0A8J3SKV5_9ACTN</name>
<feature type="region of interest" description="Disordered" evidence="1">
    <location>
        <begin position="36"/>
        <end position="145"/>
    </location>
</feature>
<dbReference type="EMBL" id="BOOJ01000046">
    <property type="protein sequence ID" value="GIH94737.1"/>
    <property type="molecule type" value="Genomic_DNA"/>
</dbReference>
<comment type="caution">
    <text evidence="2">The sequence shown here is derived from an EMBL/GenBank/DDBJ whole genome shotgun (WGS) entry which is preliminary data.</text>
</comment>
<protein>
    <submittedName>
        <fullName evidence="2">Uncharacterized protein</fullName>
    </submittedName>
</protein>
<keyword evidence="3" id="KW-1185">Reference proteome</keyword>
<evidence type="ECO:0000256" key="1">
    <source>
        <dbReference type="SAM" id="MobiDB-lite"/>
    </source>
</evidence>
<organism evidence="2 3">
    <name type="scientific">Planobispora siamensis</name>
    <dbReference type="NCBI Taxonomy" id="936338"/>
    <lineage>
        <taxon>Bacteria</taxon>
        <taxon>Bacillati</taxon>
        <taxon>Actinomycetota</taxon>
        <taxon>Actinomycetes</taxon>
        <taxon>Streptosporangiales</taxon>
        <taxon>Streptosporangiaceae</taxon>
        <taxon>Planobispora</taxon>
    </lineage>
</organism>
<dbReference type="Proteomes" id="UP000619788">
    <property type="component" value="Unassembled WGS sequence"/>
</dbReference>